<keyword evidence="2" id="KW-0677">Repeat</keyword>
<evidence type="ECO:0000256" key="1">
    <source>
        <dbReference type="ARBA" id="ARBA00022574"/>
    </source>
</evidence>
<dbReference type="Proteomes" id="UP000836841">
    <property type="component" value="Unassembled WGS sequence"/>
</dbReference>
<gene>
    <name evidence="3" type="ORF">TAV2_LOCUS4574</name>
</gene>
<evidence type="ECO:0000256" key="2">
    <source>
        <dbReference type="ARBA" id="ARBA00022737"/>
    </source>
</evidence>
<accession>A0AAU9RG98</accession>
<comment type="caution">
    <text evidence="3">The sequence shown here is derived from an EMBL/GenBank/DDBJ whole genome shotgun (WGS) entry which is preliminary data.</text>
</comment>
<proteinExistence type="predicted"/>
<dbReference type="GO" id="GO:0032797">
    <property type="term" value="C:SMN complex"/>
    <property type="evidence" value="ECO:0007669"/>
    <property type="project" value="TreeGrafter"/>
</dbReference>
<evidence type="ECO:0000313" key="4">
    <source>
        <dbReference type="Proteomes" id="UP000836841"/>
    </source>
</evidence>
<dbReference type="EMBL" id="CAJVSB020000137">
    <property type="protein sequence ID" value="CAH2041877.1"/>
    <property type="molecule type" value="Genomic_DNA"/>
</dbReference>
<keyword evidence="4" id="KW-1185">Reference proteome</keyword>
<dbReference type="AlphaFoldDB" id="A0AAU9RG98"/>
<evidence type="ECO:0000313" key="3">
    <source>
        <dbReference type="EMBL" id="CAH2041877.1"/>
    </source>
</evidence>
<name>A0AAU9RG98_THLAR</name>
<dbReference type="PANTHER" id="PTHR19877:SF15">
    <property type="entry name" value="SERINE-THREONINE KINASE RECEPTOR-ASSOCIATED PROTEIN-LIKE"/>
    <property type="match status" value="1"/>
</dbReference>
<reference evidence="3 4" key="1">
    <citation type="submission" date="2022-03" db="EMBL/GenBank/DDBJ databases">
        <authorList>
            <person name="Nunn A."/>
            <person name="Chopra R."/>
            <person name="Nunn A."/>
            <person name="Contreras Garrido A."/>
        </authorList>
    </citation>
    <scope>NUCLEOTIDE SEQUENCE [LARGE SCALE GENOMIC DNA]</scope>
</reference>
<organism evidence="3 4">
    <name type="scientific">Thlaspi arvense</name>
    <name type="common">Field penny-cress</name>
    <dbReference type="NCBI Taxonomy" id="13288"/>
    <lineage>
        <taxon>Eukaryota</taxon>
        <taxon>Viridiplantae</taxon>
        <taxon>Streptophyta</taxon>
        <taxon>Embryophyta</taxon>
        <taxon>Tracheophyta</taxon>
        <taxon>Spermatophyta</taxon>
        <taxon>Magnoliopsida</taxon>
        <taxon>eudicotyledons</taxon>
        <taxon>Gunneridae</taxon>
        <taxon>Pentapetalae</taxon>
        <taxon>rosids</taxon>
        <taxon>malvids</taxon>
        <taxon>Brassicales</taxon>
        <taxon>Brassicaceae</taxon>
        <taxon>Thlaspideae</taxon>
        <taxon>Thlaspi</taxon>
    </lineage>
</organism>
<keyword evidence="1" id="KW-0853">WD repeat</keyword>
<protein>
    <submittedName>
        <fullName evidence="3">Uncharacterized protein</fullName>
    </submittedName>
</protein>
<dbReference type="GO" id="GO:0003723">
    <property type="term" value="F:RNA binding"/>
    <property type="evidence" value="ECO:0007669"/>
    <property type="project" value="TreeGrafter"/>
</dbReference>
<dbReference type="GO" id="GO:0000387">
    <property type="term" value="P:spliceosomal snRNP assembly"/>
    <property type="evidence" value="ECO:0007669"/>
    <property type="project" value="TreeGrafter"/>
</dbReference>
<dbReference type="PANTHER" id="PTHR19877">
    <property type="entry name" value="EUKARYOTIC TRANSLATION INITIATION FACTOR 3 SUBUNIT I"/>
    <property type="match status" value="1"/>
</dbReference>
<sequence length="73" mass="8139">MKLWDLRSENCQTLETPSPVTSVENLSEWCMKSYNMHCNVESASLDPKGCNKGYHGPVHCLQFSPGQESYASG</sequence>